<evidence type="ECO:0008006" key="4">
    <source>
        <dbReference type="Google" id="ProtNLM"/>
    </source>
</evidence>
<accession>A0A813GUE6</accession>
<feature type="non-terminal residue" evidence="2">
    <location>
        <position position="381"/>
    </location>
</feature>
<evidence type="ECO:0000313" key="2">
    <source>
        <dbReference type="EMBL" id="CAE8626625.1"/>
    </source>
</evidence>
<evidence type="ECO:0000256" key="1">
    <source>
        <dbReference type="SAM" id="Phobius"/>
    </source>
</evidence>
<name>A0A813GUE6_POLGL</name>
<evidence type="ECO:0000313" key="3">
    <source>
        <dbReference type="Proteomes" id="UP000654075"/>
    </source>
</evidence>
<protein>
    <recommendedName>
        <fullName evidence="4">Apple domain-containing protein</fullName>
    </recommendedName>
</protein>
<keyword evidence="3" id="KW-1185">Reference proteome</keyword>
<sequence length="381" mass="41699">GTGACEKSTGYCNYMNRPNGYTCDDAVFWTLEDGCQDGRCEGTADYCLGYNVTCKPLNSCLTVGTCHTMSGRCTYEQRPDETLCDDGRDWTVEDMCQAGICVGRPVDLCELFAVECTAPSACYDAGKCDRRTGKCSPPEVTMEMRPCTDGDKTTVNDTCVDGVCLGQLIGGFAAYKFQTLGVGECSDRQGRRMARYTGDQVDETACETLCRGDPQCVAFSFAYPSCSIYGTVRTRAPAGFSFQAGTDPVGVVVETAVMEITGQRASVCRKKGLVTAEISTEGNVQVATEDFFDPVRLSAFFVVLLCCFFALPLSMWCRRNFCCCIGRRVQEDFIHRVTQEPKTLSESPWQGNAALEGPDANEVFEDYPDHLRDAGQVSEEE</sequence>
<proteinExistence type="predicted"/>
<keyword evidence="1" id="KW-1133">Transmembrane helix</keyword>
<dbReference type="OrthoDB" id="448312at2759"/>
<keyword evidence="1" id="KW-0472">Membrane</keyword>
<comment type="caution">
    <text evidence="2">The sequence shown here is derived from an EMBL/GenBank/DDBJ whole genome shotgun (WGS) entry which is preliminary data.</text>
</comment>
<dbReference type="Proteomes" id="UP000654075">
    <property type="component" value="Unassembled WGS sequence"/>
</dbReference>
<reference evidence="2" key="1">
    <citation type="submission" date="2021-02" db="EMBL/GenBank/DDBJ databases">
        <authorList>
            <person name="Dougan E. K."/>
            <person name="Rhodes N."/>
            <person name="Thang M."/>
            <person name="Chan C."/>
        </authorList>
    </citation>
    <scope>NUCLEOTIDE SEQUENCE</scope>
</reference>
<keyword evidence="1" id="KW-0812">Transmembrane</keyword>
<dbReference type="EMBL" id="CAJNNV010029001">
    <property type="protein sequence ID" value="CAE8626625.1"/>
    <property type="molecule type" value="Genomic_DNA"/>
</dbReference>
<feature type="transmembrane region" description="Helical" evidence="1">
    <location>
        <begin position="297"/>
        <end position="317"/>
    </location>
</feature>
<dbReference type="AlphaFoldDB" id="A0A813GUE6"/>
<organism evidence="2 3">
    <name type="scientific">Polarella glacialis</name>
    <name type="common">Dinoflagellate</name>
    <dbReference type="NCBI Taxonomy" id="89957"/>
    <lineage>
        <taxon>Eukaryota</taxon>
        <taxon>Sar</taxon>
        <taxon>Alveolata</taxon>
        <taxon>Dinophyceae</taxon>
        <taxon>Suessiales</taxon>
        <taxon>Suessiaceae</taxon>
        <taxon>Polarella</taxon>
    </lineage>
</organism>
<gene>
    <name evidence="2" type="ORF">PGLA1383_LOCUS43531</name>
</gene>
<feature type="non-terminal residue" evidence="2">
    <location>
        <position position="1"/>
    </location>
</feature>